<dbReference type="Proteomes" id="UP000523795">
    <property type="component" value="Unassembled WGS sequence"/>
</dbReference>
<evidence type="ECO:0000256" key="1">
    <source>
        <dbReference type="ARBA" id="ARBA00022729"/>
    </source>
</evidence>
<gene>
    <name evidence="4" type="ORF">HER39_02485</name>
</gene>
<reference evidence="4 5" key="1">
    <citation type="submission" date="2020-04" db="EMBL/GenBank/DDBJ databases">
        <authorList>
            <person name="Liu S."/>
        </authorList>
    </citation>
    <scope>NUCLEOTIDE SEQUENCE [LARGE SCALE GENOMIC DNA]</scope>
    <source>
        <strain evidence="4 5">CGMCC 1.15091</strain>
    </source>
</reference>
<accession>A0ABX1JJG9</accession>
<name>A0ABX1JJG9_9MICC</name>
<feature type="non-terminal residue" evidence="4">
    <location>
        <position position="524"/>
    </location>
</feature>
<proteinExistence type="predicted"/>
<dbReference type="InterPro" id="IPR014755">
    <property type="entry name" value="Cu-Rt/internalin_Ig-like"/>
</dbReference>
<feature type="domain" description="SbsA Ig-like" evidence="3">
    <location>
        <begin position="446"/>
        <end position="524"/>
    </location>
</feature>
<evidence type="ECO:0000313" key="4">
    <source>
        <dbReference type="EMBL" id="NKX49465.1"/>
    </source>
</evidence>
<protein>
    <submittedName>
        <fullName evidence="4">Ig-like domain-containing protein</fullName>
    </submittedName>
</protein>
<evidence type="ECO:0000259" key="3">
    <source>
        <dbReference type="Pfam" id="PF13205"/>
    </source>
</evidence>
<feature type="domain" description="SbsA Ig-like" evidence="3">
    <location>
        <begin position="128"/>
        <end position="233"/>
    </location>
</feature>
<feature type="domain" description="SbsA Ig-like" evidence="3">
    <location>
        <begin position="237"/>
        <end position="338"/>
    </location>
</feature>
<sequence>MHRIQARITNPEYSPEPPSGPSVPQYLTSPTLTFTVDTAGPAASVVAPFPSNPSLDNTPTFNFTANEPGAAFECQLLPSNAEWDPTCTAPTTYDAQSNGNSTFNVRATDVAGNTGAAASRSLRIGPADTIAPTVSTPEPASAGTEVGLGSNVSANFCEDVQGVTGETFTLKDAAGNPVAGTVTYDPSTGRATLDPAAGPAPGTGYTVTLTGGADAIRDTSEQPFATTTWSFTTAAVPSVTARTPGADATSVAIGSSVAATFSKDVEGLGATTFTLQDTAGTTIPAAVPYDAGTRTATLRPGADLTADTRYTATLTGGPAAIRAAADLPLESTSWSFPTDAAPVVSARTPAAGTMAGAGGSNITATFNEAVAGLVATTFTLKNAAGTAVPGTVSYNTTTNVVTLNPAADLAPHTRDTATLAGGPGAIRVSAATPLATTSWSFTTGAAPTMTAKSPGSNSLAVQQGSNITVTFSEAVQGVTASTFKITKASTGAAVSATVTRNGTTNQWILNPAASLPADTKYTVT</sequence>
<dbReference type="InterPro" id="IPR032812">
    <property type="entry name" value="SbsA_Ig"/>
</dbReference>
<keyword evidence="5" id="KW-1185">Reference proteome</keyword>
<comment type="caution">
    <text evidence="4">The sequence shown here is derived from an EMBL/GenBank/DDBJ whole genome shotgun (WGS) entry which is preliminary data.</text>
</comment>
<feature type="region of interest" description="Disordered" evidence="2">
    <location>
        <begin position="1"/>
        <end position="25"/>
    </location>
</feature>
<dbReference type="EMBL" id="JAAZSR010000018">
    <property type="protein sequence ID" value="NKX49465.1"/>
    <property type="molecule type" value="Genomic_DNA"/>
</dbReference>
<evidence type="ECO:0000256" key="2">
    <source>
        <dbReference type="SAM" id="MobiDB-lite"/>
    </source>
</evidence>
<evidence type="ECO:0000313" key="5">
    <source>
        <dbReference type="Proteomes" id="UP000523795"/>
    </source>
</evidence>
<feature type="domain" description="SbsA Ig-like" evidence="3">
    <location>
        <begin position="340"/>
        <end position="443"/>
    </location>
</feature>
<organism evidence="4 5">
    <name type="scientific">Arthrobacter deserti</name>
    <dbReference type="NCBI Taxonomy" id="1742687"/>
    <lineage>
        <taxon>Bacteria</taxon>
        <taxon>Bacillati</taxon>
        <taxon>Actinomycetota</taxon>
        <taxon>Actinomycetes</taxon>
        <taxon>Micrococcales</taxon>
        <taxon>Micrococcaceae</taxon>
        <taxon>Arthrobacter</taxon>
    </lineage>
</organism>
<dbReference type="Gene3D" id="2.60.40.1220">
    <property type="match status" value="4"/>
</dbReference>
<keyword evidence="1" id="KW-0732">Signal</keyword>
<dbReference type="Pfam" id="PF13205">
    <property type="entry name" value="Big_5"/>
    <property type="match status" value="4"/>
</dbReference>